<feature type="active site" description="Nucleophile; for glutaminase activity" evidence="7">
    <location>
        <position position="182"/>
    </location>
</feature>
<comment type="pathway">
    <text evidence="1 7 8">Cofactor biosynthesis; NAD(+) biosynthesis; NAD(+) from deamido-NAD(+) (L-Gln route): step 1/1.</text>
</comment>
<dbReference type="InterPro" id="IPR003010">
    <property type="entry name" value="C-N_Hydrolase"/>
</dbReference>
<dbReference type="STRING" id="863227.GCA_000373005_01005"/>
<dbReference type="AlphaFoldDB" id="A0A2N7X9U8"/>
<evidence type="ECO:0000256" key="6">
    <source>
        <dbReference type="ARBA" id="ARBA00023027"/>
    </source>
</evidence>
<dbReference type="Pfam" id="PF02540">
    <property type="entry name" value="NAD_synthase"/>
    <property type="match status" value="1"/>
</dbReference>
<evidence type="ECO:0000256" key="1">
    <source>
        <dbReference type="ARBA" id="ARBA00005188"/>
    </source>
</evidence>
<feature type="binding site" evidence="7">
    <location>
        <position position="209"/>
    </location>
    <ligand>
        <name>L-glutamine</name>
        <dbReference type="ChEBI" id="CHEBI:58359"/>
    </ligand>
</feature>
<keyword evidence="4 7" id="KW-0547">Nucleotide-binding</keyword>
<dbReference type="RefSeq" id="WP_018439537.1">
    <property type="nucleotide sequence ID" value="NZ_KB890165.1"/>
</dbReference>
<feature type="binding site" evidence="7">
    <location>
        <position position="215"/>
    </location>
    <ligand>
        <name>L-glutamine</name>
        <dbReference type="ChEBI" id="CHEBI:58359"/>
    </ligand>
</feature>
<dbReference type="Proteomes" id="UP000235777">
    <property type="component" value="Unassembled WGS sequence"/>
</dbReference>
<dbReference type="CDD" id="cd00553">
    <property type="entry name" value="NAD_synthase"/>
    <property type="match status" value="1"/>
</dbReference>
<dbReference type="InterPro" id="IPR003694">
    <property type="entry name" value="NAD_synthase"/>
</dbReference>
<comment type="caution">
    <text evidence="10">The sequence shown here is derived from an EMBL/GenBank/DDBJ whole genome shotgun (WGS) entry which is preliminary data.</text>
</comment>
<dbReference type="HAMAP" id="MF_02090">
    <property type="entry name" value="NadE_glutamine_dep"/>
    <property type="match status" value="1"/>
</dbReference>
<dbReference type="UniPathway" id="UPA00253">
    <property type="reaction ID" value="UER00334"/>
</dbReference>
<dbReference type="OrthoDB" id="8817375at2"/>
<dbReference type="CDD" id="cd07570">
    <property type="entry name" value="GAT_Gln-NAD-synth"/>
    <property type="match status" value="1"/>
</dbReference>
<dbReference type="InterPro" id="IPR041856">
    <property type="entry name" value="NAD+_synth_C"/>
</dbReference>
<dbReference type="InterPro" id="IPR022310">
    <property type="entry name" value="NAD/GMP_synthase"/>
</dbReference>
<keyword evidence="3 7" id="KW-0436">Ligase</keyword>
<dbReference type="InterPro" id="IPR014445">
    <property type="entry name" value="Gln-dep_NAD_synthase"/>
</dbReference>
<dbReference type="Gene3D" id="3.40.50.620">
    <property type="entry name" value="HUPs"/>
    <property type="match status" value="1"/>
</dbReference>
<dbReference type="NCBIfam" id="NF002730">
    <property type="entry name" value="PRK02628.1"/>
    <property type="match status" value="1"/>
</dbReference>
<keyword evidence="6 7" id="KW-0520">NAD</keyword>
<dbReference type="PIRSF" id="PIRSF006630">
    <property type="entry name" value="NADS_GAT"/>
    <property type="match status" value="1"/>
</dbReference>
<feature type="binding site" evidence="7">
    <location>
        <position position="463"/>
    </location>
    <ligand>
        <name>deamido-NAD(+)</name>
        <dbReference type="ChEBI" id="CHEBI:58437"/>
        <note>ligand shared between two neighboring subunits</note>
    </ligand>
</feature>
<dbReference type="GO" id="GO:0008795">
    <property type="term" value="F:NAD+ synthase activity"/>
    <property type="evidence" value="ECO:0007669"/>
    <property type="project" value="UniProtKB-UniRule"/>
</dbReference>
<dbReference type="GO" id="GO:0009435">
    <property type="term" value="P:NAD+ biosynthetic process"/>
    <property type="evidence" value="ECO:0007669"/>
    <property type="project" value="UniProtKB-UniRule"/>
</dbReference>
<dbReference type="InterPro" id="IPR036526">
    <property type="entry name" value="C-N_Hydrolase_sf"/>
</dbReference>
<feature type="binding site" evidence="7">
    <location>
        <position position="131"/>
    </location>
    <ligand>
        <name>L-glutamine</name>
        <dbReference type="ChEBI" id="CHEBI:58359"/>
    </ligand>
</feature>
<dbReference type="GO" id="GO:0003952">
    <property type="term" value="F:NAD+ synthase (glutamine-hydrolyzing) activity"/>
    <property type="evidence" value="ECO:0007669"/>
    <property type="project" value="UniProtKB-UniRule"/>
</dbReference>
<gene>
    <name evidence="7" type="primary">nadE</name>
    <name evidence="10" type="ORF">C0Z20_01255</name>
</gene>
<comment type="similarity">
    <text evidence="2 7 8">In the C-terminal section; belongs to the NAD synthetase family.</text>
</comment>
<feature type="binding site" evidence="7">
    <location>
        <position position="642"/>
    </location>
    <ligand>
        <name>deamido-NAD(+)</name>
        <dbReference type="ChEBI" id="CHEBI:58437"/>
        <note>ligand shared between two neighboring subunits</note>
    </ligand>
</feature>
<evidence type="ECO:0000313" key="11">
    <source>
        <dbReference type="Proteomes" id="UP000235777"/>
    </source>
</evidence>
<feature type="binding site" evidence="7">
    <location>
        <position position="487"/>
    </location>
    <ligand>
        <name>ATP</name>
        <dbReference type="ChEBI" id="CHEBI:30616"/>
    </ligand>
</feature>
<feature type="active site" description="Proton acceptor; for glutaminase activity" evidence="7">
    <location>
        <position position="56"/>
    </location>
</feature>
<feature type="active site" description="For glutaminase activity" evidence="7">
    <location>
        <position position="125"/>
    </location>
</feature>
<evidence type="ECO:0000256" key="8">
    <source>
        <dbReference type="PIRNR" id="PIRNR006630"/>
    </source>
</evidence>
<organism evidence="10 11">
    <name type="scientific">Trinickia symbiotica</name>
    <dbReference type="NCBI Taxonomy" id="863227"/>
    <lineage>
        <taxon>Bacteria</taxon>
        <taxon>Pseudomonadati</taxon>
        <taxon>Pseudomonadota</taxon>
        <taxon>Betaproteobacteria</taxon>
        <taxon>Burkholderiales</taxon>
        <taxon>Burkholderiaceae</taxon>
        <taxon>Trinickia</taxon>
    </lineage>
</organism>
<feature type="binding site" evidence="7">
    <location>
        <begin position="373"/>
        <end position="380"/>
    </location>
    <ligand>
        <name>ATP</name>
        <dbReference type="ChEBI" id="CHEBI:30616"/>
    </ligand>
</feature>
<dbReference type="GO" id="GO:0005737">
    <property type="term" value="C:cytoplasm"/>
    <property type="evidence" value="ECO:0007669"/>
    <property type="project" value="InterPro"/>
</dbReference>
<comment type="catalytic activity">
    <reaction evidence="7 8">
        <text>deamido-NAD(+) + L-glutamine + ATP + H2O = L-glutamate + AMP + diphosphate + NAD(+) + H(+)</text>
        <dbReference type="Rhea" id="RHEA:24384"/>
        <dbReference type="ChEBI" id="CHEBI:15377"/>
        <dbReference type="ChEBI" id="CHEBI:15378"/>
        <dbReference type="ChEBI" id="CHEBI:29985"/>
        <dbReference type="ChEBI" id="CHEBI:30616"/>
        <dbReference type="ChEBI" id="CHEBI:33019"/>
        <dbReference type="ChEBI" id="CHEBI:57540"/>
        <dbReference type="ChEBI" id="CHEBI:58359"/>
        <dbReference type="ChEBI" id="CHEBI:58437"/>
        <dbReference type="ChEBI" id="CHEBI:456215"/>
        <dbReference type="EC" id="6.3.5.1"/>
    </reaction>
</comment>
<keyword evidence="5 7" id="KW-0067">ATP-binding</keyword>
<dbReference type="Pfam" id="PF00795">
    <property type="entry name" value="CN_hydrolase"/>
    <property type="match status" value="1"/>
</dbReference>
<proteinExistence type="inferred from homology"/>
<feature type="binding site" evidence="7">
    <location>
        <position position="492"/>
    </location>
    <ligand>
        <name>deamido-NAD(+)</name>
        <dbReference type="ChEBI" id="CHEBI:58437"/>
        <note>ligand shared between two neighboring subunits</note>
    </ligand>
</feature>
<accession>A0A2N7X9U8</accession>
<dbReference type="Gene3D" id="1.10.10.1140">
    <property type="entry name" value="Glutamine-dependent NAD+ synthetase, C-terminal domain"/>
    <property type="match status" value="1"/>
</dbReference>
<name>A0A2N7X9U8_9BURK</name>
<dbReference type="PROSITE" id="PS50263">
    <property type="entry name" value="CN_HYDROLASE"/>
    <property type="match status" value="1"/>
</dbReference>
<evidence type="ECO:0000256" key="2">
    <source>
        <dbReference type="ARBA" id="ARBA00007145"/>
    </source>
</evidence>
<dbReference type="GO" id="GO:0005524">
    <property type="term" value="F:ATP binding"/>
    <property type="evidence" value="ECO:0007669"/>
    <property type="project" value="UniProtKB-UniRule"/>
</dbReference>
<dbReference type="FunFam" id="1.10.10.1140:FF:000001">
    <property type="entry name" value="Glutamine-dependent NAD(+) synthetase"/>
    <property type="match status" value="1"/>
</dbReference>
<dbReference type="GO" id="GO:0004359">
    <property type="term" value="F:glutaminase activity"/>
    <property type="evidence" value="ECO:0007669"/>
    <property type="project" value="InterPro"/>
</dbReference>
<dbReference type="EMBL" id="PNYC01000001">
    <property type="protein sequence ID" value="PMS38533.1"/>
    <property type="molecule type" value="Genomic_DNA"/>
</dbReference>
<evidence type="ECO:0000259" key="9">
    <source>
        <dbReference type="PROSITE" id="PS50263"/>
    </source>
</evidence>
<evidence type="ECO:0000256" key="4">
    <source>
        <dbReference type="ARBA" id="ARBA00022741"/>
    </source>
</evidence>
<feature type="domain" description="CN hydrolase" evidence="9">
    <location>
        <begin position="16"/>
        <end position="282"/>
    </location>
</feature>
<sequence length="694" mass="76488">MTDAPAFFNLYRHDFARIAVGVPRVRVADPAFNARETISLMREADSRHALLALFPELGLSAYACDDLFQQRALLDACLAALNDVLEASKTVSTIAVVGLPLSIDGMLFNCAAVIHRGRLFGLVPKSYLPNYREFYEARQFSPASYLRRDEIDLLGQHAIPCSDALVFRVEDQPLFTFHIEICEDVWVPVPPSSFAALAGATVLLNLSASNVTVGKADFRRLLASSQSARCLAAYAYSAAGYGESTTDLAWDGHGMIYENGNALAETRRFADEPQLICADIDLGRLIDERMRQTTFGDTAQSHREACSRFRTVGVPAVLPRSIELPLARTYERFPYVPADPARRGERCREISDIQVQGLVTRMRAAKTGKLVIGVSGGLDSTQALLVCTRAVDMQQLPREAIVACILPGFGTGQRTLDQARRLVSSLGCRSYEIDIRPSCMQMFQDIGHPFARGEPVHDVTFENVQAGERTSHLFRMANLHGALVVGTGDLSELALGWCTYGVGDQMSHYGVNSSVPKTLIQYLIRWAADEGSLGKRASAVLRDVLETEISPELIPAGEGGAIQSTEATVGPYELQDFNLYYLLRFGYRPSKVAFLAWTAWHDVRKGAWPDLPEEKRHEYGIADIKRWLAVFLRRFFAEQQFKRSCLPNGPKVGSGGSLSPRGDYRAPSDATARVWLADLETVPDQGPAQELGRG</sequence>
<dbReference type="InterPro" id="IPR014729">
    <property type="entry name" value="Rossmann-like_a/b/a_fold"/>
</dbReference>
<dbReference type="PANTHER" id="PTHR23090:SF9">
    <property type="entry name" value="GLUTAMINE-DEPENDENT NAD(+) SYNTHETASE"/>
    <property type="match status" value="1"/>
</dbReference>
<dbReference type="EC" id="6.3.5.1" evidence="7 8"/>
<dbReference type="FunFam" id="3.40.50.620:FF:000155">
    <property type="entry name" value="Glutamine-dependent NAD(+) synthetase"/>
    <property type="match status" value="1"/>
</dbReference>
<protein>
    <recommendedName>
        <fullName evidence="7 8">Glutamine-dependent NAD(+) synthetase</fullName>
        <ecNumber evidence="7 8">6.3.5.1</ecNumber>
    </recommendedName>
    <alternativeName>
        <fullName evidence="7 8">NAD(+) synthase [glutamine-hydrolyzing]</fullName>
    </alternativeName>
</protein>
<keyword evidence="11" id="KW-1185">Reference proteome</keyword>
<reference evidence="10 11" key="1">
    <citation type="submission" date="2018-01" db="EMBL/GenBank/DDBJ databases">
        <title>Whole genome analyses suggest that Burkholderia sensu lato contains two further novel genera in the rhizoxinica-symbiotica group Mycetohabitans gen. nov., and Trinickia gen. nov.: implications for the evolution of diazotrophy and nodulation in the Burkholderiaceae.</title>
        <authorList>
            <person name="Estrada-de los Santos P."/>
            <person name="Palmer M."/>
            <person name="Chavez-Ramirez B."/>
            <person name="Beukes C."/>
            <person name="Steenkamp E.T."/>
            <person name="Hirsch A.M."/>
            <person name="Manyaka P."/>
            <person name="Maluk M."/>
            <person name="Lafos M."/>
            <person name="Crook M."/>
            <person name="Gross E."/>
            <person name="Simon M.F."/>
            <person name="Bueno dos Reis Junior F."/>
            <person name="Poole P.S."/>
            <person name="Venter S.N."/>
            <person name="James E.K."/>
        </authorList>
    </citation>
    <scope>NUCLEOTIDE SEQUENCE [LARGE SCALE GENOMIC DNA]</scope>
    <source>
        <strain evidence="10 11">JPY 581</strain>
    </source>
</reference>
<comment type="function">
    <text evidence="7">Catalyzes the ATP-dependent amidation of deamido-NAD to form NAD. Uses L-glutamine as a nitrogen source.</text>
</comment>
<evidence type="ECO:0000256" key="7">
    <source>
        <dbReference type="HAMAP-Rule" id="MF_02090"/>
    </source>
</evidence>
<dbReference type="Gene3D" id="3.60.110.10">
    <property type="entry name" value="Carbon-nitrogen hydrolase"/>
    <property type="match status" value="1"/>
</dbReference>
<dbReference type="SUPFAM" id="SSF56317">
    <property type="entry name" value="Carbon-nitrogen hydrolase"/>
    <property type="match status" value="1"/>
</dbReference>
<evidence type="ECO:0000256" key="5">
    <source>
        <dbReference type="ARBA" id="ARBA00022840"/>
    </source>
</evidence>
<dbReference type="PANTHER" id="PTHR23090">
    <property type="entry name" value="NH 3 /GLUTAMINE-DEPENDENT NAD + SYNTHETASE"/>
    <property type="match status" value="1"/>
</dbReference>
<evidence type="ECO:0000256" key="3">
    <source>
        <dbReference type="ARBA" id="ARBA00022598"/>
    </source>
</evidence>
<evidence type="ECO:0000313" key="10">
    <source>
        <dbReference type="EMBL" id="PMS38533.1"/>
    </source>
</evidence>
<feature type="binding site" evidence="7">
    <location>
        <begin position="497"/>
        <end position="500"/>
    </location>
    <ligand>
        <name>deamido-NAD(+)</name>
        <dbReference type="ChEBI" id="CHEBI:58437"/>
        <note>ligand shared between two neighboring subunits</note>
    </ligand>
</feature>
<dbReference type="SUPFAM" id="SSF52402">
    <property type="entry name" value="Adenine nucleotide alpha hydrolases-like"/>
    <property type="match status" value="1"/>
</dbReference>